<feature type="region of interest" description="Disordered" evidence="1">
    <location>
        <begin position="233"/>
        <end position="275"/>
    </location>
</feature>
<feature type="region of interest" description="Disordered" evidence="1">
    <location>
        <begin position="79"/>
        <end position="136"/>
    </location>
</feature>
<evidence type="ECO:0000256" key="1">
    <source>
        <dbReference type="SAM" id="MobiDB-lite"/>
    </source>
</evidence>
<organism evidence="2 3">
    <name type="scientific">Champsocephalus esox</name>
    <name type="common">pike icefish</name>
    <dbReference type="NCBI Taxonomy" id="159716"/>
    <lineage>
        <taxon>Eukaryota</taxon>
        <taxon>Metazoa</taxon>
        <taxon>Chordata</taxon>
        <taxon>Craniata</taxon>
        <taxon>Vertebrata</taxon>
        <taxon>Euteleostomi</taxon>
        <taxon>Actinopterygii</taxon>
        <taxon>Neopterygii</taxon>
        <taxon>Teleostei</taxon>
        <taxon>Neoteleostei</taxon>
        <taxon>Acanthomorphata</taxon>
        <taxon>Eupercaria</taxon>
        <taxon>Perciformes</taxon>
        <taxon>Notothenioidei</taxon>
        <taxon>Channichthyidae</taxon>
        <taxon>Champsocephalus</taxon>
    </lineage>
</organism>
<reference evidence="2 3" key="1">
    <citation type="journal article" date="2023" name="Mol. Biol. Evol.">
        <title>Genomics of Secondarily Temperate Adaptation in the Only Non-Antarctic Icefish.</title>
        <authorList>
            <person name="Rivera-Colon A.G."/>
            <person name="Rayamajhi N."/>
            <person name="Minhas B.F."/>
            <person name="Madrigal G."/>
            <person name="Bilyk K.T."/>
            <person name="Yoon V."/>
            <person name="Hune M."/>
            <person name="Gregory S."/>
            <person name="Cheng C.H.C."/>
            <person name="Catchen J.M."/>
        </authorList>
    </citation>
    <scope>NUCLEOTIDE SEQUENCE [LARGE SCALE GENOMIC DNA]</scope>
    <source>
        <strain evidence="2">JC2023a</strain>
    </source>
</reference>
<keyword evidence="3" id="KW-1185">Reference proteome</keyword>
<gene>
    <name evidence="2" type="ORF">CesoFtcFv8_017944</name>
</gene>
<feature type="compositionally biased region" description="Polar residues" evidence="1">
    <location>
        <begin position="265"/>
        <end position="275"/>
    </location>
</feature>
<name>A0AAN8BMZ8_9TELE</name>
<feature type="compositionally biased region" description="Pro residues" evidence="1">
    <location>
        <begin position="117"/>
        <end position="129"/>
    </location>
</feature>
<accession>A0AAN8BMZ8</accession>
<dbReference type="AlphaFoldDB" id="A0AAN8BMZ8"/>
<proteinExistence type="predicted"/>
<sequence>MRLASRDDRLGTLALELMGAPAASRELTDSLALAAEHRGLWEGVSLLEDSDTELTSGELTLTSPMEIAVAGSVEESLFRASSPGAEPSAVSVPELEPDPPSAAEESMTIGSRRCPSEPTPIPISPPNPEPWSSRSPSALLSIRIPPKPCSPAEELKLMSEEEATLQTELLLPFLLEELAPPSDVAPPLSGQLFFTRLLHDCCCEEDEVEEDEEDVVVVVMLMPPMAACVEEGPTVEEAGPETVDETGLGDGAVAADSGSYPGASLRSNFPSAPIR</sequence>
<dbReference type="Proteomes" id="UP001335648">
    <property type="component" value="Unassembled WGS sequence"/>
</dbReference>
<dbReference type="EMBL" id="JAULUE010002059">
    <property type="protein sequence ID" value="KAK5886965.1"/>
    <property type="molecule type" value="Genomic_DNA"/>
</dbReference>
<protein>
    <submittedName>
        <fullName evidence="2">Uncharacterized protein</fullName>
    </submittedName>
</protein>
<comment type="caution">
    <text evidence="2">The sequence shown here is derived from an EMBL/GenBank/DDBJ whole genome shotgun (WGS) entry which is preliminary data.</text>
</comment>
<evidence type="ECO:0000313" key="2">
    <source>
        <dbReference type="EMBL" id="KAK5886965.1"/>
    </source>
</evidence>
<evidence type="ECO:0000313" key="3">
    <source>
        <dbReference type="Proteomes" id="UP001335648"/>
    </source>
</evidence>